<name>A0ABX1EZ67_9PROT</name>
<protein>
    <recommendedName>
        <fullName evidence="8">Peroxidase</fullName>
    </recommendedName>
</protein>
<evidence type="ECO:0000256" key="1">
    <source>
        <dbReference type="ARBA" id="ARBA00001970"/>
    </source>
</evidence>
<evidence type="ECO:0000313" key="7">
    <source>
        <dbReference type="Proteomes" id="UP000765160"/>
    </source>
</evidence>
<dbReference type="PROSITE" id="PS51404">
    <property type="entry name" value="DYP_PEROXIDASE"/>
    <property type="match status" value="1"/>
</dbReference>
<dbReference type="RefSeq" id="WP_168049832.1">
    <property type="nucleotide sequence ID" value="NZ_JAATJR010000003.1"/>
</dbReference>
<dbReference type="InterPro" id="IPR006314">
    <property type="entry name" value="Dyp_peroxidase"/>
</dbReference>
<keyword evidence="7" id="KW-1185">Reference proteome</keyword>
<evidence type="ECO:0000313" key="6">
    <source>
        <dbReference type="EMBL" id="NKE45386.1"/>
    </source>
</evidence>
<dbReference type="PANTHER" id="PTHR30521:SF5">
    <property type="entry name" value="BLR4509 PROTEIN"/>
    <property type="match status" value="1"/>
</dbReference>
<gene>
    <name evidence="6" type="ORF">HB662_11410</name>
</gene>
<keyword evidence="4" id="KW-0560">Oxidoreductase</keyword>
<evidence type="ECO:0000256" key="5">
    <source>
        <dbReference type="ARBA" id="ARBA00023004"/>
    </source>
</evidence>
<evidence type="ECO:0000256" key="3">
    <source>
        <dbReference type="ARBA" id="ARBA00022723"/>
    </source>
</evidence>
<dbReference type="PANTHER" id="PTHR30521">
    <property type="entry name" value="DEFERROCHELATASE/PEROXIDASE"/>
    <property type="match status" value="1"/>
</dbReference>
<dbReference type="Proteomes" id="UP000765160">
    <property type="component" value="Unassembled WGS sequence"/>
</dbReference>
<keyword evidence="3" id="KW-0479">Metal-binding</keyword>
<keyword evidence="5" id="KW-0408">Iron</keyword>
<evidence type="ECO:0000256" key="4">
    <source>
        <dbReference type="ARBA" id="ARBA00023002"/>
    </source>
</evidence>
<comment type="caution">
    <text evidence="6">The sequence shown here is derived from an EMBL/GenBank/DDBJ whole genome shotgun (WGS) entry which is preliminary data.</text>
</comment>
<dbReference type="EMBL" id="JAAVTX010000003">
    <property type="protein sequence ID" value="NKE45386.1"/>
    <property type="molecule type" value="Genomic_DNA"/>
</dbReference>
<proteinExistence type="predicted"/>
<evidence type="ECO:0000256" key="2">
    <source>
        <dbReference type="ARBA" id="ARBA00022559"/>
    </source>
</evidence>
<dbReference type="InterPro" id="IPR011008">
    <property type="entry name" value="Dimeric_a/b-barrel"/>
</dbReference>
<organism evidence="6 7">
    <name type="scientific">Falsiroseomonas frigidaquae</name>
    <dbReference type="NCBI Taxonomy" id="487318"/>
    <lineage>
        <taxon>Bacteria</taxon>
        <taxon>Pseudomonadati</taxon>
        <taxon>Pseudomonadota</taxon>
        <taxon>Alphaproteobacteria</taxon>
        <taxon>Acetobacterales</taxon>
        <taxon>Roseomonadaceae</taxon>
        <taxon>Falsiroseomonas</taxon>
    </lineage>
</organism>
<accession>A0ABX1EZ67</accession>
<comment type="cofactor">
    <cofactor evidence="1">
        <name>heme b</name>
        <dbReference type="ChEBI" id="CHEBI:60344"/>
    </cofactor>
</comment>
<reference evidence="6 7" key="1">
    <citation type="submission" date="2020-03" db="EMBL/GenBank/DDBJ databases">
        <title>Roseomonas selenitidurans sp. nov. isolated from soil.</title>
        <authorList>
            <person name="Liu H."/>
        </authorList>
    </citation>
    <scope>NUCLEOTIDE SEQUENCE [LARGE SCALE GENOMIC DNA]</scope>
    <source>
        <strain evidence="6 7">JCM 15073</strain>
    </source>
</reference>
<evidence type="ECO:0008006" key="8">
    <source>
        <dbReference type="Google" id="ProtNLM"/>
    </source>
</evidence>
<dbReference type="SUPFAM" id="SSF54909">
    <property type="entry name" value="Dimeric alpha+beta barrel"/>
    <property type="match status" value="1"/>
</dbReference>
<keyword evidence="2" id="KW-0575">Peroxidase</keyword>
<sequence length="543" mass="59753">MATQLDLADIQGNVLTAYGKLGFPKGRCLLLNVADGRAGRNLLDMVRPYVTTALRWPSSKDKAPPPGTVFQPRPQVAVNVAFTFWGLLALGVPIRTLRGMPDEFIDGMPARADILCDNFPKPIGEAWDPVWLWQDDPRRRVHVLVTLNAQMNPDGTPVARLDEVTAEIEALVRATEGKVTLLSGHRGQDERWQDLSALMEHGPDGSPAPSPREHFGFIDAIGDAVFDGQYAPDRMAGAVIGQGKLLPDQSWAPLATGEFLLGHPDESQEIPGAGMPLPFSRNGTFVAYRKLHQNVAAWRDAMDRMAVKFAAVMQVPQDEACETLKAKIAGRWSDGVPLIAAPTYPEWRAFQQRRAEAEKREDKATLAALARAMVEFTFRDDPHGAKCPFGSHLRRSNTRDMMDPLLASNDPKQLNGSVLNNRRRILRRGLPYGQAAPDATTDGQEHGIVLLATCASLFRQFEFVQQQWMQYGLDFNAGNDTCPIIGNHGPEAKFVIAADPAGDKPPFICDRLPQFVETRGGEYFFTPSMTALRMIAAGIVDPT</sequence>